<dbReference type="InterPro" id="IPR001258">
    <property type="entry name" value="NHL_repeat"/>
</dbReference>
<dbReference type="PANTHER" id="PTHR13833">
    <property type="match status" value="1"/>
</dbReference>
<feature type="repeat" description="NHL" evidence="2">
    <location>
        <begin position="170"/>
        <end position="212"/>
    </location>
</feature>
<comment type="caution">
    <text evidence="4">The sequence shown here is derived from an EMBL/GenBank/DDBJ whole genome shotgun (WGS) entry which is preliminary data.</text>
</comment>
<evidence type="ECO:0000256" key="3">
    <source>
        <dbReference type="SAM" id="SignalP"/>
    </source>
</evidence>
<feature type="repeat" description="NHL" evidence="2">
    <location>
        <begin position="235"/>
        <end position="266"/>
    </location>
</feature>
<dbReference type="PANTHER" id="PTHR13833:SF71">
    <property type="entry name" value="NHL DOMAIN-CONTAINING PROTEIN"/>
    <property type="match status" value="1"/>
</dbReference>
<feature type="signal peptide" evidence="3">
    <location>
        <begin position="1"/>
        <end position="20"/>
    </location>
</feature>
<keyword evidence="5" id="KW-1185">Reference proteome</keyword>
<dbReference type="CDD" id="cd14953">
    <property type="entry name" value="NHL_like_1"/>
    <property type="match status" value="1"/>
</dbReference>
<dbReference type="EMBL" id="PGFA01000001">
    <property type="protein sequence ID" value="PJJ60346.1"/>
    <property type="molecule type" value="Genomic_DNA"/>
</dbReference>
<dbReference type="Proteomes" id="UP000228535">
    <property type="component" value="Unassembled WGS sequence"/>
</dbReference>
<dbReference type="AlphaFoldDB" id="A0A2M9BQV7"/>
<dbReference type="RefSeq" id="WP_100335998.1">
    <property type="nucleotide sequence ID" value="NZ_PGFA01000001.1"/>
</dbReference>
<sequence>MKHTFTALFLLLLAAPAALAQSVGVGTNTPDPSAALDVKSSSQGLLTPRLTAAQRGAISNPAKGLLVYQTDGTPGYYYFSGSNWVNLTTNAAPDAAGNLPLPLTYATSTTLAGSSQGFVDGPVATAKFDNPTGITVDARGVVYVSDTDNHAIRLISPAGIVSTLAGNGSAGNVDATGAAARFSSPVGIAVDAQGTVYVADQNNHKIRMITPGGVVSTLAGTGTAGAADGPAASAQFSSPSGVAVAPDGTVYVADKGNHKIRQIRNGQVTTLAGTGTAGRVDGAPGTAQFNQPTGIALDGGGTLYIADQGSFTVRILRGGQVATLAGSGLNGDLDGPAGSARFRSPTGVAVDARGNVYVADMLNQKIRLISPDGQVSTFAGSGGAGATNGTGPQITFYLPFSVAVDARGTVYVAEDGTFILRRIGGPYYELPTASSVPTLSVSGQTLSLSGSNSVTLPAGADNLGNHTATTTVRLNNNWLSNDGGNEGVRIANNGNVGIGTATPLRKLDVNGTVRQSVFSNPLTLNAGVNGHFTWFHNMGYKPTLMISVDQSGGGGGEFISVSYDNIDNNSTDIWVRNAQGSGQATFTLRWIVVD</sequence>
<dbReference type="Gene3D" id="2.120.10.30">
    <property type="entry name" value="TolB, C-terminal domain"/>
    <property type="match status" value="4"/>
</dbReference>
<evidence type="ECO:0000256" key="2">
    <source>
        <dbReference type="PROSITE-ProRule" id="PRU00504"/>
    </source>
</evidence>
<dbReference type="SUPFAM" id="SSF101898">
    <property type="entry name" value="NHL repeat"/>
    <property type="match status" value="1"/>
</dbReference>
<reference evidence="4 5" key="1">
    <citation type="submission" date="2017-11" db="EMBL/GenBank/DDBJ databases">
        <title>Genomic Encyclopedia of Archaeal and Bacterial Type Strains, Phase II (KMG-II): From Individual Species to Whole Genera.</title>
        <authorList>
            <person name="Goeker M."/>
        </authorList>
    </citation>
    <scope>NUCLEOTIDE SEQUENCE [LARGE SCALE GENOMIC DNA]</scope>
    <source>
        <strain evidence="4 5">DSM 11115</strain>
    </source>
</reference>
<keyword evidence="3" id="KW-0732">Signal</keyword>
<dbReference type="PROSITE" id="PS51125">
    <property type="entry name" value="NHL"/>
    <property type="match status" value="3"/>
</dbReference>
<accession>A0A2M9BQV7</accession>
<dbReference type="OrthoDB" id="791543at2"/>
<evidence type="ECO:0000256" key="1">
    <source>
        <dbReference type="ARBA" id="ARBA00022737"/>
    </source>
</evidence>
<evidence type="ECO:0000313" key="4">
    <source>
        <dbReference type="EMBL" id="PJJ60346.1"/>
    </source>
</evidence>
<feature type="repeat" description="NHL" evidence="2">
    <location>
        <begin position="338"/>
        <end position="372"/>
    </location>
</feature>
<feature type="chain" id="PRO_5015006461" evidence="3">
    <location>
        <begin position="21"/>
        <end position="594"/>
    </location>
</feature>
<proteinExistence type="predicted"/>
<name>A0A2M9BQV7_9BACT</name>
<dbReference type="Pfam" id="PF01436">
    <property type="entry name" value="NHL"/>
    <property type="match status" value="3"/>
</dbReference>
<keyword evidence="1" id="KW-0677">Repeat</keyword>
<dbReference type="InterPro" id="IPR011042">
    <property type="entry name" value="6-blade_b-propeller_TolB-like"/>
</dbReference>
<evidence type="ECO:0000313" key="5">
    <source>
        <dbReference type="Proteomes" id="UP000228535"/>
    </source>
</evidence>
<gene>
    <name evidence="4" type="ORF">CLV45_1771</name>
</gene>
<protein>
    <submittedName>
        <fullName evidence="4">NHL repeat-containing protein</fullName>
    </submittedName>
</protein>
<organism evidence="4 5">
    <name type="scientific">Hymenobacter chitinivorans DSM 11115</name>
    <dbReference type="NCBI Taxonomy" id="1121954"/>
    <lineage>
        <taxon>Bacteria</taxon>
        <taxon>Pseudomonadati</taxon>
        <taxon>Bacteroidota</taxon>
        <taxon>Cytophagia</taxon>
        <taxon>Cytophagales</taxon>
        <taxon>Hymenobacteraceae</taxon>
        <taxon>Hymenobacter</taxon>
    </lineage>
</organism>